<dbReference type="RefSeq" id="WP_245925404.1">
    <property type="nucleotide sequence ID" value="NZ_PVTH01000001.1"/>
</dbReference>
<keyword evidence="3" id="KW-0813">Transport</keyword>
<dbReference type="Proteomes" id="UP000238034">
    <property type="component" value="Unassembled WGS sequence"/>
</dbReference>
<evidence type="ECO:0000313" key="9">
    <source>
        <dbReference type="EMBL" id="PRY55470.1"/>
    </source>
</evidence>
<name>A0A2T0UC03_9SPHI</name>
<dbReference type="EMBL" id="PVTH01000001">
    <property type="protein sequence ID" value="PRY55470.1"/>
    <property type="molecule type" value="Genomic_DNA"/>
</dbReference>
<evidence type="ECO:0000256" key="2">
    <source>
        <dbReference type="ARBA" id="ARBA00009773"/>
    </source>
</evidence>
<comment type="similarity">
    <text evidence="2">Belongs to the autoinducer-2 exporter (AI-2E) (TC 2.A.86) family.</text>
</comment>
<keyword evidence="10" id="KW-1185">Reference proteome</keyword>
<dbReference type="Pfam" id="PF01594">
    <property type="entry name" value="AI-2E_transport"/>
    <property type="match status" value="1"/>
</dbReference>
<gene>
    <name evidence="9" type="ORF">B0I27_101441</name>
</gene>
<feature type="transmembrane region" description="Helical" evidence="8">
    <location>
        <begin position="314"/>
        <end position="338"/>
    </location>
</feature>
<evidence type="ECO:0000256" key="7">
    <source>
        <dbReference type="ARBA" id="ARBA00023136"/>
    </source>
</evidence>
<dbReference type="GO" id="GO:0005886">
    <property type="term" value="C:plasma membrane"/>
    <property type="evidence" value="ECO:0007669"/>
    <property type="project" value="UniProtKB-SubCell"/>
</dbReference>
<evidence type="ECO:0000256" key="8">
    <source>
        <dbReference type="SAM" id="Phobius"/>
    </source>
</evidence>
<dbReference type="AlphaFoldDB" id="A0A2T0UC03"/>
<keyword evidence="4" id="KW-1003">Cell membrane</keyword>
<feature type="transmembrane region" description="Helical" evidence="8">
    <location>
        <begin position="219"/>
        <end position="241"/>
    </location>
</feature>
<feature type="transmembrane region" description="Helical" evidence="8">
    <location>
        <begin position="283"/>
        <end position="302"/>
    </location>
</feature>
<comment type="subcellular location">
    <subcellularLocation>
        <location evidence="1">Cell membrane</location>
        <topology evidence="1">Multi-pass membrane protein</topology>
    </subcellularLocation>
</comment>
<evidence type="ECO:0000256" key="5">
    <source>
        <dbReference type="ARBA" id="ARBA00022692"/>
    </source>
</evidence>
<keyword evidence="5 8" id="KW-0812">Transmembrane</keyword>
<organism evidence="9 10">
    <name type="scientific">Arcticibacter pallidicorallinus</name>
    <dbReference type="NCBI Taxonomy" id="1259464"/>
    <lineage>
        <taxon>Bacteria</taxon>
        <taxon>Pseudomonadati</taxon>
        <taxon>Bacteroidota</taxon>
        <taxon>Sphingobacteriia</taxon>
        <taxon>Sphingobacteriales</taxon>
        <taxon>Sphingobacteriaceae</taxon>
        <taxon>Arcticibacter</taxon>
    </lineage>
</organism>
<evidence type="ECO:0000256" key="4">
    <source>
        <dbReference type="ARBA" id="ARBA00022475"/>
    </source>
</evidence>
<comment type="caution">
    <text evidence="9">The sequence shown here is derived from an EMBL/GenBank/DDBJ whole genome shotgun (WGS) entry which is preliminary data.</text>
</comment>
<dbReference type="InterPro" id="IPR002549">
    <property type="entry name" value="AI-2E-like"/>
</dbReference>
<evidence type="ECO:0000256" key="3">
    <source>
        <dbReference type="ARBA" id="ARBA00022448"/>
    </source>
</evidence>
<accession>A0A2T0UC03</accession>
<feature type="transmembrane region" description="Helical" evidence="8">
    <location>
        <begin position="38"/>
        <end position="71"/>
    </location>
</feature>
<dbReference type="PANTHER" id="PTHR21716:SF53">
    <property type="entry name" value="PERMEASE PERM-RELATED"/>
    <property type="match status" value="1"/>
</dbReference>
<dbReference type="PANTHER" id="PTHR21716">
    <property type="entry name" value="TRANSMEMBRANE PROTEIN"/>
    <property type="match status" value="1"/>
</dbReference>
<proteinExistence type="inferred from homology"/>
<sequence length="387" mass="42559">MFAKTIQNPSPAFLFYKHTIQISPMAQVSLTDSIKVLVFLFLLFGGLYFAAEFLIPLSFGGIIATLILPFCRRIESKGVHRGVSAALCILILLTIIGGLVLIFAWQLSDLAKDFSQMQHHLGGLRDKIESYISNTVGISREKQTEIIDKQQDATTNQMAGVITALMGIGVDFILVTVYTFLFVLYRSRLKKFILMLVPVEQMQRTEKVINESAKVAFQYLSGLSMMIVMLWVMYGIGFSIVGIEGAIFFAVLCGLLEIVPFVGNLTGTGFTVLMAISQGGGGSMVLGVLATYFVVQFVQSYIIEPLVVGAEVNINPLFTILVLVLGEMLWGIPGMVLAIPLLGIAKIICDNVEPLRPYAYLIGGERREKKDSGFISKIKNAFNKKAE</sequence>
<evidence type="ECO:0000256" key="6">
    <source>
        <dbReference type="ARBA" id="ARBA00022989"/>
    </source>
</evidence>
<protein>
    <submittedName>
        <fullName evidence="9">Putative PurR-regulated permease PerM</fullName>
    </submittedName>
</protein>
<evidence type="ECO:0000313" key="10">
    <source>
        <dbReference type="Proteomes" id="UP000238034"/>
    </source>
</evidence>
<feature type="transmembrane region" description="Helical" evidence="8">
    <location>
        <begin position="83"/>
        <end position="105"/>
    </location>
</feature>
<keyword evidence="6 8" id="KW-1133">Transmembrane helix</keyword>
<evidence type="ECO:0000256" key="1">
    <source>
        <dbReference type="ARBA" id="ARBA00004651"/>
    </source>
</evidence>
<feature type="transmembrane region" description="Helical" evidence="8">
    <location>
        <begin position="247"/>
        <end position="276"/>
    </location>
</feature>
<reference evidence="9 10" key="1">
    <citation type="submission" date="2018-03" db="EMBL/GenBank/DDBJ databases">
        <title>Genomic Encyclopedia of Type Strains, Phase III (KMG-III): the genomes of soil and plant-associated and newly described type strains.</title>
        <authorList>
            <person name="Whitman W."/>
        </authorList>
    </citation>
    <scope>NUCLEOTIDE SEQUENCE [LARGE SCALE GENOMIC DNA]</scope>
    <source>
        <strain evidence="9 10">CGMCC 1.9313</strain>
    </source>
</reference>
<feature type="transmembrane region" description="Helical" evidence="8">
    <location>
        <begin position="158"/>
        <end position="185"/>
    </location>
</feature>
<keyword evidence="7 8" id="KW-0472">Membrane</keyword>